<evidence type="ECO:0000313" key="2">
    <source>
        <dbReference type="Proteomes" id="UP000594923"/>
    </source>
</evidence>
<evidence type="ECO:0000313" key="1">
    <source>
        <dbReference type="EMBL" id="QOQ78196.1"/>
    </source>
</evidence>
<dbReference type="AlphaFoldDB" id="A0A7M1KP54"/>
<dbReference type="Proteomes" id="UP000594923">
    <property type="component" value="Chromosome"/>
</dbReference>
<gene>
    <name evidence="1" type="ORF">IMF22_08335</name>
</gene>
<proteinExistence type="predicted"/>
<sequence length="597" mass="65863">MLRNALKVRIPSWIPEPSAPYDLVHTCQLWWESNDVIKLLDSFEVKVPPPAIPQYYEREIKLSDLRSATRVARVYYTFQINGGLSTSESVYITIDLEAPSLRLPSDVAEFVAPPGPAITEQYLVAHQPVRISFSSYDIDALNDRIAFYLFNSSQPVEKPADGGSLVDFSTDRWTATLDPAAFRKLNNGPAWLFYRVFDETGNYSAMSAGLPFVMALGLPAPSIRPPVYNDQLIKRDDARRDEGGGVFVRIDGYPGWSAAAKHEVVVYWADRPTTRLVVSQLPFDVEIPWTVLRGPAAVLAKQSVPVRYEIYGLNPTPAPSVPVSVNVDLTIAGQDHPNAPALLNPTLARAEIVGLTGSNMLVDADRGQPVQVRVRLFETPQVGQVLSLFWNGVGPVATYTVRTADTAGNWVYFPNVPWSVVSGANTATYAVHYTTSNGVNEQRSPVTNVNVKVIPLPAPEYDHKKLINDYLNCYSEPSPVKGIVWKIAANPNIRIGDLITVKFVGFNENNWATVNTNVVFSQSLFWEATHTAAGVMKVIVDEFATAIFPLRKRGSATLIYEVWRHGEKVAESLPGKVRIDLTYPGGKYCSDKGIVAG</sequence>
<organism evidence="1 2">
    <name type="scientific">Pseudomonas poae</name>
    <dbReference type="NCBI Taxonomy" id="200451"/>
    <lineage>
        <taxon>Bacteria</taxon>
        <taxon>Pseudomonadati</taxon>
        <taxon>Pseudomonadota</taxon>
        <taxon>Gammaproteobacteria</taxon>
        <taxon>Pseudomonadales</taxon>
        <taxon>Pseudomonadaceae</taxon>
        <taxon>Pseudomonas</taxon>
    </lineage>
</organism>
<dbReference type="EMBL" id="CP063073">
    <property type="protein sequence ID" value="QOQ78196.1"/>
    <property type="molecule type" value="Genomic_DNA"/>
</dbReference>
<name>A0A7M1KP54_9PSED</name>
<protein>
    <submittedName>
        <fullName evidence="1">Uncharacterized protein</fullName>
    </submittedName>
</protein>
<reference evidence="1 2" key="1">
    <citation type="submission" date="2020-10" db="EMBL/GenBank/DDBJ databases">
        <title>High quality whole genome sequence of Pseudomonas poae PMA22.</title>
        <authorList>
            <person name="Hernandez J.G."/>
            <person name="Rodriguez P."/>
            <person name="Cuevas C."/>
            <person name="de la Calle F."/>
            <person name="Galan B."/>
            <person name="Garcia J.L."/>
        </authorList>
    </citation>
    <scope>NUCLEOTIDE SEQUENCE [LARGE SCALE GENOMIC DNA]</scope>
    <source>
        <strain evidence="1 2">PMA22</strain>
    </source>
</reference>
<accession>A0A7M1KP54</accession>